<feature type="region of interest" description="Disordered" evidence="1">
    <location>
        <begin position="1"/>
        <end position="209"/>
    </location>
</feature>
<feature type="compositionally biased region" description="Low complexity" evidence="1">
    <location>
        <begin position="154"/>
        <end position="165"/>
    </location>
</feature>
<evidence type="ECO:0000313" key="2">
    <source>
        <dbReference type="RefSeq" id="XP_045364044.1"/>
    </source>
</evidence>
<dbReference type="AlphaFoldDB" id="A0A9W3FNY1"/>
<accession>A0A9W3FNY1</accession>
<evidence type="ECO:0000256" key="1">
    <source>
        <dbReference type="SAM" id="MobiDB-lite"/>
    </source>
</evidence>
<feature type="compositionally biased region" description="Polar residues" evidence="1">
    <location>
        <begin position="17"/>
        <end position="30"/>
    </location>
</feature>
<reference evidence="2" key="1">
    <citation type="submission" date="2025-08" db="UniProtKB">
        <authorList>
            <consortium name="RefSeq"/>
        </authorList>
    </citation>
    <scope>IDENTIFICATION</scope>
</reference>
<feature type="compositionally biased region" description="Polar residues" evidence="1">
    <location>
        <begin position="116"/>
        <end position="126"/>
    </location>
</feature>
<name>A0A9W3FNY1_CAMBA</name>
<sequence length="209" mass="22093">MVCWAEGGAPANWLRPQRSTTETPSKTDTLGGTPRKRLTPTQTECGSGHKTEPSLALPETGEGDPRSGPASEGHVREEGPLSGWRPEGLALSNRRRPRGRDGGAPCTGGRAGDLSITESAGGNTYHTEAPRRDPAGAGRPRRGAGPGWREPIRRAAPGARAGSPRETQTHGSERPPKPRCSSAFRCDGRRTSPRPGLPHLCGLDPPSPR</sequence>
<feature type="non-terminal residue" evidence="2">
    <location>
        <position position="209"/>
    </location>
</feature>
<proteinExistence type="predicted"/>
<protein>
    <submittedName>
        <fullName evidence="2">Translation initiation factor IF-2-like</fullName>
    </submittedName>
</protein>
<dbReference type="RefSeq" id="XP_045364044.1">
    <property type="nucleotide sequence ID" value="XM_045508088.1"/>
</dbReference>
<feature type="compositionally biased region" description="Basic and acidic residues" evidence="1">
    <location>
        <begin position="167"/>
        <end position="176"/>
    </location>
</feature>
<gene>
    <name evidence="2" type="primary">LOC123613383</name>
</gene>
<organism evidence="2">
    <name type="scientific">Camelus bactrianus</name>
    <name type="common">Bactrian camel</name>
    <dbReference type="NCBI Taxonomy" id="9837"/>
    <lineage>
        <taxon>Eukaryota</taxon>
        <taxon>Metazoa</taxon>
        <taxon>Chordata</taxon>
        <taxon>Craniata</taxon>
        <taxon>Vertebrata</taxon>
        <taxon>Euteleostomi</taxon>
        <taxon>Mammalia</taxon>
        <taxon>Eutheria</taxon>
        <taxon>Laurasiatheria</taxon>
        <taxon>Artiodactyla</taxon>
        <taxon>Tylopoda</taxon>
        <taxon>Camelidae</taxon>
        <taxon>Camelus</taxon>
    </lineage>
</organism>